<evidence type="ECO:0000256" key="4">
    <source>
        <dbReference type="ARBA" id="ARBA00012373"/>
    </source>
</evidence>
<organism evidence="12">
    <name type="scientific">Pyramimonas obovata</name>
    <dbReference type="NCBI Taxonomy" id="1411642"/>
    <lineage>
        <taxon>Eukaryota</taxon>
        <taxon>Viridiplantae</taxon>
        <taxon>Chlorophyta</taxon>
        <taxon>Pyramimonadophyceae</taxon>
        <taxon>Pyramimonadales</taxon>
        <taxon>Pyramimonadaceae</taxon>
        <taxon>Pyramimonas</taxon>
        <taxon>Pyramimonas incertae sedis</taxon>
    </lineage>
</organism>
<dbReference type="GO" id="GO:0045338">
    <property type="term" value="P:farnesyl diphosphate metabolic process"/>
    <property type="evidence" value="ECO:0007669"/>
    <property type="project" value="InterPro"/>
</dbReference>
<keyword evidence="7 11" id="KW-0812">Transmembrane</keyword>
<evidence type="ECO:0000256" key="10">
    <source>
        <dbReference type="ARBA" id="ARBA00023136"/>
    </source>
</evidence>
<dbReference type="EC" id="2.5.1.21" evidence="4 11"/>
<comment type="catalytic activity">
    <reaction evidence="11">
        <text>2 (2E,6E)-farnesyl diphosphate + NADH + H(+) = squalene + 2 diphosphate + NAD(+)</text>
        <dbReference type="Rhea" id="RHEA:32299"/>
        <dbReference type="ChEBI" id="CHEBI:15378"/>
        <dbReference type="ChEBI" id="CHEBI:15440"/>
        <dbReference type="ChEBI" id="CHEBI:33019"/>
        <dbReference type="ChEBI" id="CHEBI:57540"/>
        <dbReference type="ChEBI" id="CHEBI:57945"/>
        <dbReference type="ChEBI" id="CHEBI:175763"/>
        <dbReference type="EC" id="2.5.1.21"/>
    </reaction>
</comment>
<dbReference type="InterPro" id="IPR002060">
    <property type="entry name" value="Squ/phyt_synthse"/>
</dbReference>
<dbReference type="PROSITE" id="PS01044">
    <property type="entry name" value="SQUALEN_PHYTOEN_SYN_1"/>
    <property type="match status" value="1"/>
</dbReference>
<evidence type="ECO:0000256" key="7">
    <source>
        <dbReference type="ARBA" id="ARBA00022692"/>
    </source>
</evidence>
<keyword evidence="8 11" id="KW-1133">Transmembrane helix</keyword>
<evidence type="ECO:0000256" key="8">
    <source>
        <dbReference type="ARBA" id="ARBA00022989"/>
    </source>
</evidence>
<dbReference type="PANTHER" id="PTHR11626">
    <property type="entry name" value="FARNESYL-DIPHOSPHATE FARNESYLTRANSFERASE"/>
    <property type="match status" value="1"/>
</dbReference>
<dbReference type="GO" id="GO:0008610">
    <property type="term" value="P:lipid biosynthetic process"/>
    <property type="evidence" value="ECO:0007669"/>
    <property type="project" value="InterPro"/>
</dbReference>
<dbReference type="SUPFAM" id="SSF48576">
    <property type="entry name" value="Terpenoid synthases"/>
    <property type="match status" value="1"/>
</dbReference>
<dbReference type="InterPro" id="IPR019845">
    <property type="entry name" value="Squalene/phytoene_synthase_CS"/>
</dbReference>
<evidence type="ECO:0000256" key="1">
    <source>
        <dbReference type="ARBA" id="ARBA00001946"/>
    </source>
</evidence>
<dbReference type="Pfam" id="PF00494">
    <property type="entry name" value="SQS_PSY"/>
    <property type="match status" value="1"/>
</dbReference>
<dbReference type="InterPro" id="IPR006449">
    <property type="entry name" value="Squal_synth-like"/>
</dbReference>
<name>A0A7S0N0L4_9CHLO</name>
<keyword evidence="5" id="KW-0444">Lipid biosynthesis</keyword>
<dbReference type="GO" id="GO:0005789">
    <property type="term" value="C:endoplasmic reticulum membrane"/>
    <property type="evidence" value="ECO:0007669"/>
    <property type="project" value="TreeGrafter"/>
</dbReference>
<evidence type="ECO:0000256" key="5">
    <source>
        <dbReference type="ARBA" id="ARBA00022516"/>
    </source>
</evidence>
<dbReference type="PROSITE" id="PS01045">
    <property type="entry name" value="SQUALEN_PHYTOEN_SYN_2"/>
    <property type="match status" value="1"/>
</dbReference>
<feature type="transmembrane region" description="Helical" evidence="11">
    <location>
        <begin position="440"/>
        <end position="458"/>
    </location>
</feature>
<evidence type="ECO:0000256" key="11">
    <source>
        <dbReference type="RuleBase" id="RU368088"/>
    </source>
</evidence>
<sequence length="463" mass="53074">MGLLRDVLNHPEEIPALYQMRIKAKNAKKFPKNKSLAFCYEILNNVSRSFAIVIQTLPEELRDAVCVFYLVLRALDTVEDDMAIKMKEKIPMLLSFYEKCTDRSFVMDVGTGEYNRLMKEYPLVVDAFIQLKPEYQDVIAEITRRMGAGMAEFIPKEVEKVEEYDKYCFYVAGLVGVGLSKLFAVSELESEDFLEMEEISDAMGKFLQKTNIIRDYLEDINELPAPRMFWPKEIWGDYADKLEDFKEEENADAAVQCLNHLVTNALTHMPDCFDYMSKLTNQKIFQFCAIPQVMAIATLAECYNNPRVFTGVVKIRRGMSARICMEVTDMGKFCKAVSQFAHQLAMKVEPTRDPNAQETLKQIEQVEDLCAEHLLKLGLTRPKRGGEVAVQEDDQPIPMGVRLMLLVLFGGYLLYAWGVGKVRTSLGVDPGYNGQPPLDYFNKFMSVVMFIIVFYVVYQGRKW</sequence>
<proteinExistence type="inferred from homology"/>
<comment type="subcellular location">
    <subcellularLocation>
        <location evidence="2">Membrane</location>
    </subcellularLocation>
</comment>
<evidence type="ECO:0000256" key="9">
    <source>
        <dbReference type="ARBA" id="ARBA00023098"/>
    </source>
</evidence>
<dbReference type="SFLD" id="SFLDG01018">
    <property type="entry name" value="Squalene/Phytoene_Synthase_Lik"/>
    <property type="match status" value="1"/>
</dbReference>
<comment type="function">
    <text evidence="11">Catalyzes the condensation of 2 farnesyl pyrophosphate (FPP) moieties to form squalene.</text>
</comment>
<dbReference type="GO" id="GO:0055056">
    <property type="term" value="F:D-glucose transmembrane transporter activity"/>
    <property type="evidence" value="ECO:0007669"/>
    <property type="project" value="UniProtKB-UniRule"/>
</dbReference>
<dbReference type="CDD" id="cd00683">
    <property type="entry name" value="Trans_IPPS_HH"/>
    <property type="match status" value="1"/>
</dbReference>
<dbReference type="SFLD" id="SFLDS00005">
    <property type="entry name" value="Isoprenoid_Synthase_Type_I"/>
    <property type="match status" value="1"/>
</dbReference>
<reference evidence="12" key="1">
    <citation type="submission" date="2021-01" db="EMBL/GenBank/DDBJ databases">
        <authorList>
            <person name="Corre E."/>
            <person name="Pelletier E."/>
            <person name="Niang G."/>
            <person name="Scheremetjew M."/>
            <person name="Finn R."/>
            <person name="Kale V."/>
            <person name="Holt S."/>
            <person name="Cochrane G."/>
            <person name="Meng A."/>
            <person name="Brown T."/>
            <person name="Cohen L."/>
        </authorList>
    </citation>
    <scope>NUCLEOTIDE SEQUENCE</scope>
    <source>
        <strain evidence="12">CCMP722</strain>
    </source>
</reference>
<dbReference type="GO" id="GO:0051996">
    <property type="term" value="F:squalene synthase [NAD(P)H] activity"/>
    <property type="evidence" value="ECO:0007669"/>
    <property type="project" value="UniProtKB-UniRule"/>
</dbReference>
<keyword evidence="9" id="KW-0443">Lipid metabolism</keyword>
<comment type="similarity">
    <text evidence="3 11">Belongs to the phytoene/squalene synthase family.</text>
</comment>
<dbReference type="InterPro" id="IPR008949">
    <property type="entry name" value="Isoprenoid_synthase_dom_sf"/>
</dbReference>
<comment type="cofactor">
    <cofactor evidence="1 11">
        <name>Mg(2+)</name>
        <dbReference type="ChEBI" id="CHEBI:18420"/>
    </cofactor>
</comment>
<dbReference type="InterPro" id="IPR044844">
    <property type="entry name" value="Trans_IPPS_euk-type"/>
</dbReference>
<evidence type="ECO:0000313" key="12">
    <source>
        <dbReference type="EMBL" id="CAD8656274.1"/>
    </source>
</evidence>
<comment type="catalytic activity">
    <reaction evidence="11">
        <text>2 (2E,6E)-farnesyl diphosphate + NADPH + H(+) = squalene + 2 diphosphate + NADP(+)</text>
        <dbReference type="Rhea" id="RHEA:32295"/>
        <dbReference type="ChEBI" id="CHEBI:15378"/>
        <dbReference type="ChEBI" id="CHEBI:15440"/>
        <dbReference type="ChEBI" id="CHEBI:33019"/>
        <dbReference type="ChEBI" id="CHEBI:57783"/>
        <dbReference type="ChEBI" id="CHEBI:58349"/>
        <dbReference type="ChEBI" id="CHEBI:175763"/>
        <dbReference type="EC" id="2.5.1.21"/>
    </reaction>
</comment>
<gene>
    <name evidence="12" type="ORF">POBO1169_LOCUS4350</name>
</gene>
<dbReference type="InterPro" id="IPR033904">
    <property type="entry name" value="Trans_IPPS_HH"/>
</dbReference>
<evidence type="ECO:0000256" key="6">
    <source>
        <dbReference type="ARBA" id="ARBA00022679"/>
    </source>
</evidence>
<dbReference type="NCBIfam" id="TIGR01559">
    <property type="entry name" value="squal_synth"/>
    <property type="match status" value="1"/>
</dbReference>
<evidence type="ECO:0000256" key="2">
    <source>
        <dbReference type="ARBA" id="ARBA00004370"/>
    </source>
</evidence>
<dbReference type="PANTHER" id="PTHR11626:SF2">
    <property type="entry name" value="SQUALENE SYNTHASE"/>
    <property type="match status" value="1"/>
</dbReference>
<dbReference type="EMBL" id="HBFA01008315">
    <property type="protein sequence ID" value="CAD8656274.1"/>
    <property type="molecule type" value="Transcribed_RNA"/>
</dbReference>
<evidence type="ECO:0000256" key="3">
    <source>
        <dbReference type="ARBA" id="ARBA00006251"/>
    </source>
</evidence>
<protein>
    <recommendedName>
        <fullName evidence="4 11">Squalene synthase</fullName>
        <ecNumber evidence="4 11">2.5.1.21</ecNumber>
    </recommendedName>
</protein>
<dbReference type="Gene3D" id="1.10.600.10">
    <property type="entry name" value="Farnesyl Diphosphate Synthase"/>
    <property type="match status" value="1"/>
</dbReference>
<feature type="transmembrane region" description="Helical" evidence="11">
    <location>
        <begin position="403"/>
        <end position="420"/>
    </location>
</feature>
<dbReference type="FunFam" id="1.10.600.10:FF:000003">
    <property type="entry name" value="Farnesyl-diphosphate farnesyltransferase 1"/>
    <property type="match status" value="1"/>
</dbReference>
<dbReference type="AlphaFoldDB" id="A0A7S0N0L4"/>
<accession>A0A7S0N0L4</accession>
<keyword evidence="6 11" id="KW-0808">Transferase</keyword>
<keyword evidence="10 11" id="KW-0472">Membrane</keyword>